<reference evidence="4 5" key="1">
    <citation type="submission" date="2012-02" db="EMBL/GenBank/DDBJ databases">
        <title>The Genome Sequence of Parabacteroides johnsonii CL02T12C29.</title>
        <authorList>
            <consortium name="The Broad Institute Genome Sequencing Platform"/>
            <person name="Earl A."/>
            <person name="Ward D."/>
            <person name="Feldgarden M."/>
            <person name="Gevers D."/>
            <person name="Zitomersky N.L."/>
            <person name="Coyne M.J."/>
            <person name="Comstock L.E."/>
            <person name="Young S.K."/>
            <person name="Zeng Q."/>
            <person name="Gargeya S."/>
            <person name="Fitzgerald M."/>
            <person name="Haas B."/>
            <person name="Abouelleil A."/>
            <person name="Alvarado L."/>
            <person name="Arachchi H.M."/>
            <person name="Berlin A."/>
            <person name="Chapman S.B."/>
            <person name="Gearin G."/>
            <person name="Goldberg J."/>
            <person name="Griggs A."/>
            <person name="Gujja S."/>
            <person name="Hansen M."/>
            <person name="Heiman D."/>
            <person name="Howarth C."/>
            <person name="Larimer J."/>
            <person name="Lui A."/>
            <person name="MacDonald P.J.P."/>
            <person name="McCowen C."/>
            <person name="Montmayeur A."/>
            <person name="Murphy C."/>
            <person name="Neiman D."/>
            <person name="Pearson M."/>
            <person name="Priest M."/>
            <person name="Roberts A."/>
            <person name="Saif S."/>
            <person name="Shea T."/>
            <person name="Sisk P."/>
            <person name="Stolte C."/>
            <person name="Sykes S."/>
            <person name="Wortman J."/>
            <person name="Nusbaum C."/>
            <person name="Birren B."/>
        </authorList>
    </citation>
    <scope>NUCLEOTIDE SEQUENCE [LARGE SCALE GENOMIC DNA]</scope>
    <source>
        <strain evidence="4 5">CL02T12C29</strain>
    </source>
</reference>
<accession>K5ZEX1</accession>
<keyword evidence="1" id="KW-0175">Coiled coil</keyword>
<dbReference type="EMBL" id="AGZP01000017">
    <property type="protein sequence ID" value="EKN09951.1"/>
    <property type="molecule type" value="Genomic_DNA"/>
</dbReference>
<dbReference type="PATRIC" id="fig|999419.3.peg.1908"/>
<evidence type="ECO:0000259" key="3">
    <source>
        <dbReference type="Pfam" id="PF19910"/>
    </source>
</evidence>
<sequence length="1298" mass="143647">MNKKFSTLVASLLLATTVGTGYAQVQKGTISERPDMAYINAIEEGKFYQLTNGTKVLIMEQASNGTYVLKYVDFNKAELAKSLWSIKAEKKGASGLVFQFVNLASGLPISFDSDEIKGNGVTPISEGTNQWVWARGVAGNAANQFYAMEAFFGAENDSVMTLTSGRDGVVSAFRYATKDFSQQIADRRLKFVAKEAREVYLNAYDLNTMLQTMPEDKLQLTFNAEPKKAQLDNEFTIRQYKAEDAVAENSWSIGTVSDLREKKEAASKALEKANLAYYEKVDEGSAADAELRKLLAGWNEAGEKTDRLVKKVADAKQVKYSAYLLYSDADEEVEALQAEISASETNEALLEQYNEASKVKAEADNNLESANEKTKELEGIVDKKQDVFEGLSWIFQLDEKLEAQKALNQAKNDLKKHEESLPALQMAVESAQNKVDEAVDALNAKDDLASELSAAITKRDELYKDYMTKLSTYKNLRTQLDEAKDAEEELYAKVDASTEDVNGIIAEIDRLLRIKKAATRWYFVAVDNYANAQSMGENWLSLWTGTKDAKGRKQYLMVDTAYMEDASVLGDKHQKFAITHYDDFSNYCSHVANYRDINGRFNFRFKYYPSADSLVITADGGYDKPETVKYWADRVYAGPVAGRNFVKLANLGDRQEVSLGAPDAVKGTRGYTLNTRIGLGLQVANKDAVPAGVYFIDVVNSDDKQRNGARLMLDLDGQTLTKVAPAEWDVMNFAHMPAAKWVVSESTIYNNTPVIRNQESTERLNDWGTYRIVSVKDGVITLEVRYFNYQGKRFTETVKLTPVTDVNENGYYHASFTANTDTLVTFTYLNIAGNLSVQIGNKAVGEDTILRVAEGEGTKFVFEMAKPAVEKYGVDKAFEKGQYYIRVNDADKLTNNFKYVQISEVDGTEMLVVAGKETATPFYLKEVNCDENGVHYYALLAESKKAGVIDASGLIKAENLMIETRTSAFAVNELKTRFYREFTEEELSNNNMLKFYRTASTEKEYLYAAAPENDMTFLAVEGKGDNAAAAAEMTVIPTTEAGVLMPQYFIARNVVEQAGAIDFCGEEHKALEDSLACPHTKFVPDTVFGDFLVNLKIDTKKYGKYNWEGQYTRLAFLKGYAVKEKGVLPGEGEYTKLYIDGKEVSADNAHSATKFEFRLVNDNEEQDFLIESESHNKTYFDGGVRPKDGGWVKIQNGVPVIVAASYENAIQGDVFNADVAEGGATANDEITTSEITVIAGEGNVTIANAAGKKVVVSNILGQIVATQVLTSDNAVIAAPQGVVVVAVEGEEAVKAIVK</sequence>
<proteinExistence type="predicted"/>
<feature type="coiled-coil region" evidence="1">
    <location>
        <begin position="326"/>
        <end position="434"/>
    </location>
</feature>
<evidence type="ECO:0000256" key="1">
    <source>
        <dbReference type="SAM" id="Coils"/>
    </source>
</evidence>
<dbReference type="HOGENOM" id="CLU_252076_0_0_10"/>
<organism evidence="4 5">
    <name type="scientific">Parabacteroides johnsonii CL02T12C29</name>
    <dbReference type="NCBI Taxonomy" id="999419"/>
    <lineage>
        <taxon>Bacteria</taxon>
        <taxon>Pseudomonadati</taxon>
        <taxon>Bacteroidota</taxon>
        <taxon>Bacteroidia</taxon>
        <taxon>Bacteroidales</taxon>
        <taxon>Tannerellaceae</taxon>
        <taxon>Parabacteroides</taxon>
    </lineage>
</organism>
<protein>
    <recommendedName>
        <fullName evidence="3">DUF6383 domain-containing protein</fullName>
    </recommendedName>
</protein>
<feature type="chain" id="PRO_5003892808" description="DUF6383 domain-containing protein" evidence="2">
    <location>
        <begin position="24"/>
        <end position="1298"/>
    </location>
</feature>
<evidence type="ECO:0000313" key="4">
    <source>
        <dbReference type="EMBL" id="EKN09951.1"/>
    </source>
</evidence>
<comment type="caution">
    <text evidence="4">The sequence shown here is derived from an EMBL/GenBank/DDBJ whole genome shotgun (WGS) entry which is preliminary data.</text>
</comment>
<feature type="coiled-coil region" evidence="1">
    <location>
        <begin position="473"/>
        <end position="500"/>
    </location>
</feature>
<dbReference type="RefSeq" id="WP_008156433.1">
    <property type="nucleotide sequence ID" value="NZ_JH976466.1"/>
</dbReference>
<gene>
    <name evidence="4" type="ORF">HMPREF1077_01861</name>
</gene>
<feature type="signal peptide" evidence="2">
    <location>
        <begin position="1"/>
        <end position="23"/>
    </location>
</feature>
<dbReference type="InterPro" id="IPR045963">
    <property type="entry name" value="DUF6383"/>
</dbReference>
<dbReference type="Pfam" id="PF19910">
    <property type="entry name" value="DUF6383"/>
    <property type="match status" value="1"/>
</dbReference>
<dbReference type="OrthoDB" id="1099843at2"/>
<dbReference type="Proteomes" id="UP000001218">
    <property type="component" value="Unassembled WGS sequence"/>
</dbReference>
<keyword evidence="2" id="KW-0732">Signal</keyword>
<name>K5ZEX1_9BACT</name>
<evidence type="ECO:0000313" key="5">
    <source>
        <dbReference type="Proteomes" id="UP000001218"/>
    </source>
</evidence>
<feature type="domain" description="DUF6383" evidence="3">
    <location>
        <begin position="1224"/>
        <end position="1297"/>
    </location>
</feature>
<evidence type="ECO:0000256" key="2">
    <source>
        <dbReference type="SAM" id="SignalP"/>
    </source>
</evidence>